<proteinExistence type="predicted"/>
<accession>A0ABZ2F842</accession>
<reference evidence="1 2" key="1">
    <citation type="submission" date="2022-09" db="EMBL/GenBank/DDBJ databases">
        <authorList>
            <person name="Giprobiosintez L."/>
        </authorList>
    </citation>
    <scope>NUCLEOTIDE SEQUENCE [LARGE SCALE GENOMIC DNA]</scope>
    <source>
        <strain evidence="2">VKPM-B-12549 (GBS-15)</strain>
    </source>
</reference>
<evidence type="ECO:0000313" key="2">
    <source>
        <dbReference type="Proteomes" id="UP001359308"/>
    </source>
</evidence>
<evidence type="ECO:0000313" key="1">
    <source>
        <dbReference type="EMBL" id="WWF02402.1"/>
    </source>
</evidence>
<dbReference type="EMBL" id="CP104311">
    <property type="protein sequence ID" value="WWF02402.1"/>
    <property type="molecule type" value="Genomic_DNA"/>
</dbReference>
<evidence type="ECO:0008006" key="3">
    <source>
        <dbReference type="Google" id="ProtNLM"/>
    </source>
</evidence>
<dbReference type="RefSeq" id="WP_277458139.1">
    <property type="nucleotide sequence ID" value="NZ_CP104311.1"/>
</dbReference>
<gene>
    <name evidence="1" type="ORF">N4J17_01940</name>
</gene>
<name>A0ABZ2F842_METCP</name>
<protein>
    <recommendedName>
        <fullName evidence="3">Lipoprotein</fullName>
    </recommendedName>
</protein>
<dbReference type="Proteomes" id="UP001359308">
    <property type="component" value="Chromosome"/>
</dbReference>
<sequence>MVRRRCWFGNAGGLWAASALRRGGIALPLICVLFCGLGSSPGRCDNWHGSVRSKLQVDNRYTLQNAHVFGELWGQGFYDNSREDLHGAVEFVTRSGYQPDGGGVAGLYQAFVEKGFDSLNTRVKLGRFQRTDNLGLYLVDGGAVAYAAADKGWGFDAYAGHPSRYDHVISVEGKFVGGLEGRAQWTPDWGWGSDGPSLSRIDVRGGYQYFWRDLSQSAFGYSPYTGYGGSASGNVNSGVLIGATGLQGAVASSDLAYGGSKPWGSSLQRLYFATTGAGRLGLWRDSDYELGVLGTYRADRDAFENIRLNGQLDLTNAVRVRSSYEYFQPRDPILTFREKFYSAYALGEQTLARTRIQHEPVKGFNYYVGGLASSRKGYDGYGGELGANYVFNPNFGLIGEFDYMSLGPETASSFYLSSTHTVNSRLQMRVNTALRFEDKILYGFNRAVGAEIEAFYMLRNNLVLNVAGSYVWYTRILDEYLGAVQVIYYFDNFKPKGM</sequence>
<organism evidence="1 2">
    <name type="scientific">Methylococcus capsulatus</name>
    <dbReference type="NCBI Taxonomy" id="414"/>
    <lineage>
        <taxon>Bacteria</taxon>
        <taxon>Pseudomonadati</taxon>
        <taxon>Pseudomonadota</taxon>
        <taxon>Gammaproteobacteria</taxon>
        <taxon>Methylococcales</taxon>
        <taxon>Methylococcaceae</taxon>
        <taxon>Methylococcus</taxon>
    </lineage>
</organism>
<keyword evidence="2" id="KW-1185">Reference proteome</keyword>